<name>A0A5F4VUP9_CALJA</name>
<evidence type="ECO:0000256" key="1">
    <source>
        <dbReference type="ARBA" id="ARBA00022729"/>
    </source>
</evidence>
<gene>
    <name evidence="10" type="primary">TRAV23DV6</name>
</gene>
<dbReference type="Pfam" id="PF07686">
    <property type="entry name" value="V-set"/>
    <property type="match status" value="1"/>
</dbReference>
<organism evidence="10 11">
    <name type="scientific">Callithrix jacchus</name>
    <name type="common">White-tufted-ear marmoset</name>
    <name type="synonym">Simia Jacchus</name>
    <dbReference type="NCBI Taxonomy" id="9483"/>
    <lineage>
        <taxon>Eukaryota</taxon>
        <taxon>Metazoa</taxon>
        <taxon>Chordata</taxon>
        <taxon>Craniata</taxon>
        <taxon>Vertebrata</taxon>
        <taxon>Euteleostomi</taxon>
        <taxon>Mammalia</taxon>
        <taxon>Eutheria</taxon>
        <taxon>Euarchontoglires</taxon>
        <taxon>Primates</taxon>
        <taxon>Haplorrhini</taxon>
        <taxon>Platyrrhini</taxon>
        <taxon>Cebidae</taxon>
        <taxon>Callitrichinae</taxon>
        <taxon>Callithrix</taxon>
        <taxon>Callithrix</taxon>
    </lineage>
</organism>
<evidence type="ECO:0000256" key="7">
    <source>
        <dbReference type="ARBA" id="ARBA00043266"/>
    </source>
</evidence>
<dbReference type="InterPro" id="IPR003599">
    <property type="entry name" value="Ig_sub"/>
</dbReference>
<dbReference type="STRING" id="9483.ENSCJAP00000068717"/>
<dbReference type="SMART" id="SM00409">
    <property type="entry name" value="IG"/>
    <property type="match status" value="1"/>
</dbReference>
<keyword evidence="4" id="KW-0675">Receptor</keyword>
<dbReference type="AlphaFoldDB" id="A0A5F4VUP9"/>
<dbReference type="Gene3D" id="2.60.40.10">
    <property type="entry name" value="Immunoglobulins"/>
    <property type="match status" value="1"/>
</dbReference>
<feature type="signal peptide" evidence="8">
    <location>
        <begin position="1"/>
        <end position="21"/>
    </location>
</feature>
<dbReference type="InParanoid" id="A0A5F4VUP9"/>
<evidence type="ECO:0000256" key="8">
    <source>
        <dbReference type="SAM" id="SignalP"/>
    </source>
</evidence>
<dbReference type="FunCoup" id="A0A5F4VUP9">
    <property type="interactions" value="185"/>
</dbReference>
<proteinExistence type="predicted"/>
<accession>A0A5F4VUP9</accession>
<dbReference type="PANTHER" id="PTHR19343">
    <property type="entry name" value="T CELL RECEPTOR ALPHA VARIABLE 1-2"/>
    <property type="match status" value="1"/>
</dbReference>
<dbReference type="Bgee" id="ENSCJAG00000064800">
    <property type="expression patterns" value="Expressed in kidney"/>
</dbReference>
<sequence length="154" mass="17297">MDKILGALFLILWLQLCWVSGQQKEKSDQQQVKQSPQSLIVQKGEISVMNCTYENSAFDYFPWYRQFPGKSPALLIAIHSVMIVKEEGRFKIFFNKSAKHFSLHIMASQPGDSAIYFCAASTQSSPGTCSLYPNLQLRVQPNPTVGAYVGKDVN</sequence>
<reference evidence="10" key="2">
    <citation type="submission" date="2025-08" db="UniProtKB">
        <authorList>
            <consortium name="Ensembl"/>
        </authorList>
    </citation>
    <scope>IDENTIFICATION</scope>
</reference>
<keyword evidence="5" id="KW-0393">Immunoglobulin domain</keyword>
<evidence type="ECO:0000313" key="11">
    <source>
        <dbReference type="Proteomes" id="UP000008225"/>
    </source>
</evidence>
<dbReference type="InterPro" id="IPR013106">
    <property type="entry name" value="Ig_V-set"/>
</dbReference>
<keyword evidence="3" id="KW-1064">Adaptive immunity</keyword>
<dbReference type="GO" id="GO:0042605">
    <property type="term" value="F:peptide antigen binding"/>
    <property type="evidence" value="ECO:0007669"/>
    <property type="project" value="TreeGrafter"/>
</dbReference>
<dbReference type="SMART" id="SM00406">
    <property type="entry name" value="IGv"/>
    <property type="match status" value="1"/>
</dbReference>
<dbReference type="PANTHER" id="PTHR19343:SF0">
    <property type="entry name" value="T CELL RECEPTOR ALPHA VARIABLE 23_DELTA VARIABLE 6"/>
    <property type="match status" value="1"/>
</dbReference>
<dbReference type="GO" id="GO:0042101">
    <property type="term" value="C:T cell receptor complex"/>
    <property type="evidence" value="ECO:0007669"/>
    <property type="project" value="UniProtKB-KW"/>
</dbReference>
<protein>
    <submittedName>
        <fullName evidence="10">T cell receptor alpha variable 23/delta variable 6</fullName>
    </submittedName>
</protein>
<reference evidence="10" key="3">
    <citation type="submission" date="2025-09" db="UniProtKB">
        <authorList>
            <consortium name="Ensembl"/>
        </authorList>
    </citation>
    <scope>IDENTIFICATION</scope>
</reference>
<keyword evidence="11" id="KW-1185">Reference proteome</keyword>
<dbReference type="OMA" id="VWEREIS"/>
<evidence type="ECO:0000256" key="5">
    <source>
        <dbReference type="ARBA" id="ARBA00023319"/>
    </source>
</evidence>
<dbReference type="InterPro" id="IPR051006">
    <property type="entry name" value="TCR_variable_domain"/>
</dbReference>
<reference evidence="10" key="1">
    <citation type="submission" date="2009-03" db="EMBL/GenBank/DDBJ databases">
        <authorList>
            <person name="Warren W."/>
            <person name="Ye L."/>
            <person name="Minx P."/>
            <person name="Worley K."/>
            <person name="Gibbs R."/>
            <person name="Wilson R.K."/>
        </authorList>
    </citation>
    <scope>NUCLEOTIDE SEQUENCE [LARGE SCALE GENOMIC DNA]</scope>
</reference>
<evidence type="ECO:0000259" key="9">
    <source>
        <dbReference type="PROSITE" id="PS50835"/>
    </source>
</evidence>
<dbReference type="Proteomes" id="UP000008225">
    <property type="component" value="Chromosome 10"/>
</dbReference>
<comment type="subunit">
    <text evidence="6">Alpha-beta TR is a heterodimer composed of an alpha and beta chain; disulfide-linked. The alpha-beta TR is associated with the transmembrane signaling CD3 coreceptor proteins to form the TR-CD3 (TcR or TCR). The assembly of alpha-beta TR heterodimers with CD3 occurs in the endoplasmic reticulum where a single alpha-beta TR heterodimer associates with one CD3D-CD3E heterodimer, one CD3G-CD3E heterodimer and one CD247 homodimer forming a stable octameric structure. CD3D-CD3E and CD3G-CD3E heterodimers preferentially associate with TR alpha and TR beta chains, respectively. The association of the CD247 homodimer is the last step of TcR assembly in the endoplasmic reticulum and is required for transport to the cell surface.</text>
</comment>
<dbReference type="GeneTree" id="ENSGT00940000153130"/>
<dbReference type="GO" id="GO:0002250">
    <property type="term" value="P:adaptive immune response"/>
    <property type="evidence" value="ECO:0007669"/>
    <property type="project" value="UniProtKB-KW"/>
</dbReference>
<feature type="domain" description="Ig-like" evidence="9">
    <location>
        <begin position="30"/>
        <end position="130"/>
    </location>
</feature>
<keyword evidence="2" id="KW-0391">Immunity</keyword>
<evidence type="ECO:0000256" key="3">
    <source>
        <dbReference type="ARBA" id="ARBA00023130"/>
    </source>
</evidence>
<evidence type="ECO:0000313" key="10">
    <source>
        <dbReference type="Ensembl" id="ENSCJAP00000068717.2"/>
    </source>
</evidence>
<evidence type="ECO:0000256" key="6">
    <source>
        <dbReference type="ARBA" id="ARBA00038651"/>
    </source>
</evidence>
<dbReference type="SUPFAM" id="SSF48726">
    <property type="entry name" value="Immunoglobulin"/>
    <property type="match status" value="1"/>
</dbReference>
<dbReference type="InterPro" id="IPR036179">
    <property type="entry name" value="Ig-like_dom_sf"/>
</dbReference>
<evidence type="ECO:0000256" key="2">
    <source>
        <dbReference type="ARBA" id="ARBA00022859"/>
    </source>
</evidence>
<dbReference type="Ensembl" id="ENSCJAT00000101733.2">
    <property type="protein sequence ID" value="ENSCJAP00000068717.2"/>
    <property type="gene ID" value="ENSCJAG00000064800.2"/>
</dbReference>
<dbReference type="InterPro" id="IPR007110">
    <property type="entry name" value="Ig-like_dom"/>
</dbReference>
<dbReference type="InterPro" id="IPR013783">
    <property type="entry name" value="Ig-like_fold"/>
</dbReference>
<dbReference type="CDD" id="cd04983">
    <property type="entry name" value="IgV_TCR_alpha"/>
    <property type="match status" value="1"/>
</dbReference>
<evidence type="ECO:0000256" key="4">
    <source>
        <dbReference type="ARBA" id="ARBA00023170"/>
    </source>
</evidence>
<keyword evidence="7" id="KW-1279">T cell receptor</keyword>
<feature type="chain" id="PRO_5035260147" evidence="8">
    <location>
        <begin position="22"/>
        <end position="154"/>
    </location>
</feature>
<dbReference type="PROSITE" id="PS50835">
    <property type="entry name" value="IG_LIKE"/>
    <property type="match status" value="1"/>
</dbReference>
<keyword evidence="1 8" id="KW-0732">Signal</keyword>